<proteinExistence type="predicted"/>
<dbReference type="Proteomes" id="UP000887572">
    <property type="component" value="Unplaced"/>
</dbReference>
<evidence type="ECO:0000313" key="1">
    <source>
        <dbReference type="Proteomes" id="UP000887572"/>
    </source>
</evidence>
<dbReference type="InterPro" id="IPR036397">
    <property type="entry name" value="RNaseH_sf"/>
</dbReference>
<dbReference type="GO" id="GO:0046975">
    <property type="term" value="F:histone H3K36 methyltransferase activity"/>
    <property type="evidence" value="ECO:0007669"/>
    <property type="project" value="TreeGrafter"/>
</dbReference>
<dbReference type="GO" id="GO:0000793">
    <property type="term" value="C:condensed chromosome"/>
    <property type="evidence" value="ECO:0007669"/>
    <property type="project" value="TreeGrafter"/>
</dbReference>
<dbReference type="PANTHER" id="PTHR46060:SF2">
    <property type="entry name" value="HISTONE-LYSINE N-METHYLTRANSFERASE SETMAR"/>
    <property type="match status" value="1"/>
</dbReference>
<dbReference type="GO" id="GO:0000014">
    <property type="term" value="F:single-stranded DNA endodeoxyribonuclease activity"/>
    <property type="evidence" value="ECO:0007669"/>
    <property type="project" value="TreeGrafter"/>
</dbReference>
<evidence type="ECO:0000313" key="2">
    <source>
        <dbReference type="WBParaSite" id="Gr19_v10_g4381.t1"/>
    </source>
</evidence>
<dbReference type="GO" id="GO:0015074">
    <property type="term" value="P:DNA integration"/>
    <property type="evidence" value="ECO:0007669"/>
    <property type="project" value="TreeGrafter"/>
</dbReference>
<sequence>MVILREFQLNLRKWLPHDLTDLQRQRRVEIAAPLLQQQQQRPFLDRILTLEENVFPSIIYDRKSSGFPQENRPFRCRKWTSARRRSSSAPNATIVTAALYCDQLDRVQEQLRRGTAGWRRRTTPAFLHDNARPHTARITQQKLEELGWEVLPHPAYSPDAAPSDYHLFRSLEHSLRGHSFADQDEVEQHIDDFFQGKTRDLYARGIDQLLEKWQQMVNSDGAYYFD</sequence>
<dbReference type="GO" id="GO:0035861">
    <property type="term" value="C:site of double-strand break"/>
    <property type="evidence" value="ECO:0007669"/>
    <property type="project" value="TreeGrafter"/>
</dbReference>
<dbReference type="WBParaSite" id="Gr19_v10_g4381.t1">
    <property type="protein sequence ID" value="Gr19_v10_g4381.t1"/>
    <property type="gene ID" value="Gr19_v10_g4381"/>
</dbReference>
<dbReference type="AlphaFoldDB" id="A0A914HT13"/>
<dbReference type="GO" id="GO:0003690">
    <property type="term" value="F:double-stranded DNA binding"/>
    <property type="evidence" value="ECO:0007669"/>
    <property type="project" value="TreeGrafter"/>
</dbReference>
<dbReference type="GO" id="GO:0042800">
    <property type="term" value="F:histone H3K4 methyltransferase activity"/>
    <property type="evidence" value="ECO:0007669"/>
    <property type="project" value="TreeGrafter"/>
</dbReference>
<dbReference type="InterPro" id="IPR052709">
    <property type="entry name" value="Transposase-MT_Hybrid"/>
</dbReference>
<dbReference type="Gene3D" id="3.30.420.10">
    <property type="entry name" value="Ribonuclease H-like superfamily/Ribonuclease H"/>
    <property type="match status" value="1"/>
</dbReference>
<dbReference type="PANTHER" id="PTHR46060">
    <property type="entry name" value="MARINER MOS1 TRANSPOSASE-LIKE PROTEIN"/>
    <property type="match status" value="1"/>
</dbReference>
<dbReference type="GO" id="GO:0044774">
    <property type="term" value="P:mitotic DNA integrity checkpoint signaling"/>
    <property type="evidence" value="ECO:0007669"/>
    <property type="project" value="TreeGrafter"/>
</dbReference>
<organism evidence="1 2">
    <name type="scientific">Globodera rostochiensis</name>
    <name type="common">Golden nematode worm</name>
    <name type="synonym">Heterodera rostochiensis</name>
    <dbReference type="NCBI Taxonomy" id="31243"/>
    <lineage>
        <taxon>Eukaryota</taxon>
        <taxon>Metazoa</taxon>
        <taxon>Ecdysozoa</taxon>
        <taxon>Nematoda</taxon>
        <taxon>Chromadorea</taxon>
        <taxon>Rhabditida</taxon>
        <taxon>Tylenchina</taxon>
        <taxon>Tylenchomorpha</taxon>
        <taxon>Tylenchoidea</taxon>
        <taxon>Heteroderidae</taxon>
        <taxon>Heteroderinae</taxon>
        <taxon>Globodera</taxon>
    </lineage>
</organism>
<protein>
    <submittedName>
        <fullName evidence="2">Transposase</fullName>
    </submittedName>
</protein>
<dbReference type="GO" id="GO:0005634">
    <property type="term" value="C:nucleus"/>
    <property type="evidence" value="ECO:0007669"/>
    <property type="project" value="TreeGrafter"/>
</dbReference>
<dbReference type="GO" id="GO:0031297">
    <property type="term" value="P:replication fork processing"/>
    <property type="evidence" value="ECO:0007669"/>
    <property type="project" value="TreeGrafter"/>
</dbReference>
<dbReference type="GO" id="GO:0006303">
    <property type="term" value="P:double-strand break repair via nonhomologous end joining"/>
    <property type="evidence" value="ECO:0007669"/>
    <property type="project" value="TreeGrafter"/>
</dbReference>
<accession>A0A914HT13</accession>
<reference evidence="2" key="1">
    <citation type="submission" date="2022-11" db="UniProtKB">
        <authorList>
            <consortium name="WormBaseParasite"/>
        </authorList>
    </citation>
    <scope>IDENTIFICATION</scope>
</reference>
<dbReference type="GO" id="GO:0000729">
    <property type="term" value="P:DNA double-strand break processing"/>
    <property type="evidence" value="ECO:0007669"/>
    <property type="project" value="TreeGrafter"/>
</dbReference>
<dbReference type="GO" id="GO:0044547">
    <property type="term" value="F:DNA topoisomerase binding"/>
    <property type="evidence" value="ECO:0007669"/>
    <property type="project" value="TreeGrafter"/>
</dbReference>
<dbReference type="GO" id="GO:0003697">
    <property type="term" value="F:single-stranded DNA binding"/>
    <property type="evidence" value="ECO:0007669"/>
    <property type="project" value="TreeGrafter"/>
</dbReference>
<keyword evidence="1" id="KW-1185">Reference proteome</keyword>
<name>A0A914HT13_GLORO</name>